<evidence type="ECO:0000313" key="2">
    <source>
        <dbReference type="EMBL" id="PWD97924.1"/>
    </source>
</evidence>
<keyword evidence="1" id="KW-1133">Transmembrane helix</keyword>
<dbReference type="OrthoDB" id="1120772at2"/>
<accession>A0A2U2B4F9</accession>
<feature type="transmembrane region" description="Helical" evidence="1">
    <location>
        <begin position="15"/>
        <end position="33"/>
    </location>
</feature>
<sequence length="411" mass="48678">MNLQLRLYFKRGIKIFLRTLLVLLITGMAYFFYQPGVRIFNTNVDNPFYARVANLEPWLYLVVCLIVFFLFLFLFLFFLSYYFDLKRKREAKLVLIHENFFSERLSEYLLCAKYENLEERKAFVRTIAPFTRKTFQIEVLFNTYTFIQETLAINLSHKFIILLKDLRLYNRQKSFLYSSRIYKRIIGMKMLSYLRIADFNKRILYYTHSPNYALRTEAFAALVRLMDNTDQRLSFIGEHHSLSLLEINVVVNAVLKNFKTDIDYKSLLTATQVCKKIVGAQLIKHRKLNEYSHLLFEGQNIGTRNLLLRQSVWDSFLELSEESEFVDVILERFDAEAEEVKILILEKLSEAENPRFLEFLGDIVERQPLLVKVEALKTLFNSDIVRFITFKGSTDIELKKAFNEVSDININ</sequence>
<reference evidence="2 3" key="1">
    <citation type="submission" date="2018-05" db="EMBL/GenBank/DDBJ databases">
        <title>Marinilabilia rubrum sp. nov., isolated from saltern sediment.</title>
        <authorList>
            <person name="Zhang R."/>
        </authorList>
    </citation>
    <scope>NUCLEOTIDE SEQUENCE [LARGE SCALE GENOMIC DNA]</scope>
    <source>
        <strain evidence="2 3">WTE16</strain>
    </source>
</reference>
<protein>
    <submittedName>
        <fullName evidence="2">Uncharacterized protein</fullName>
    </submittedName>
</protein>
<comment type="caution">
    <text evidence="2">The sequence shown here is derived from an EMBL/GenBank/DDBJ whole genome shotgun (WGS) entry which is preliminary data.</text>
</comment>
<dbReference type="AlphaFoldDB" id="A0A2U2B4F9"/>
<keyword evidence="1" id="KW-0812">Transmembrane</keyword>
<name>A0A2U2B4F9_9BACT</name>
<evidence type="ECO:0000313" key="3">
    <source>
        <dbReference type="Proteomes" id="UP000244956"/>
    </source>
</evidence>
<keyword evidence="1" id="KW-0472">Membrane</keyword>
<evidence type="ECO:0000256" key="1">
    <source>
        <dbReference type="SAM" id="Phobius"/>
    </source>
</evidence>
<keyword evidence="3" id="KW-1185">Reference proteome</keyword>
<gene>
    <name evidence="2" type="ORF">DDZ16_18385</name>
</gene>
<organism evidence="2 3">
    <name type="scientific">Marinilabilia rubra</name>
    <dbReference type="NCBI Taxonomy" id="2162893"/>
    <lineage>
        <taxon>Bacteria</taxon>
        <taxon>Pseudomonadati</taxon>
        <taxon>Bacteroidota</taxon>
        <taxon>Bacteroidia</taxon>
        <taxon>Marinilabiliales</taxon>
        <taxon>Marinilabiliaceae</taxon>
        <taxon>Marinilabilia</taxon>
    </lineage>
</organism>
<proteinExistence type="predicted"/>
<feature type="transmembrane region" description="Helical" evidence="1">
    <location>
        <begin position="58"/>
        <end position="83"/>
    </location>
</feature>
<dbReference type="EMBL" id="QEWP01000022">
    <property type="protein sequence ID" value="PWD97924.1"/>
    <property type="molecule type" value="Genomic_DNA"/>
</dbReference>
<dbReference type="Proteomes" id="UP000244956">
    <property type="component" value="Unassembled WGS sequence"/>
</dbReference>
<dbReference type="RefSeq" id="WP_109265942.1">
    <property type="nucleotide sequence ID" value="NZ_QEWP01000022.1"/>
</dbReference>